<protein>
    <submittedName>
        <fullName evidence="1">Uncharacterized protein</fullName>
    </submittedName>
</protein>
<reference evidence="1" key="1">
    <citation type="submission" date="2021-05" db="EMBL/GenBank/DDBJ databases">
        <authorList>
            <person name="Scholz U."/>
            <person name="Mascher M."/>
            <person name="Fiebig A."/>
        </authorList>
    </citation>
    <scope>NUCLEOTIDE SEQUENCE [LARGE SCALE GENOMIC DNA]</scope>
</reference>
<evidence type="ECO:0000313" key="1">
    <source>
        <dbReference type="EnsemblPlants" id="AVESA.00010b.r2.1AG0062630.1.CDS.1"/>
    </source>
</evidence>
<organism evidence="1 2">
    <name type="scientific">Avena sativa</name>
    <name type="common">Oat</name>
    <dbReference type="NCBI Taxonomy" id="4498"/>
    <lineage>
        <taxon>Eukaryota</taxon>
        <taxon>Viridiplantae</taxon>
        <taxon>Streptophyta</taxon>
        <taxon>Embryophyta</taxon>
        <taxon>Tracheophyta</taxon>
        <taxon>Spermatophyta</taxon>
        <taxon>Magnoliopsida</taxon>
        <taxon>Liliopsida</taxon>
        <taxon>Poales</taxon>
        <taxon>Poaceae</taxon>
        <taxon>BOP clade</taxon>
        <taxon>Pooideae</taxon>
        <taxon>Poodae</taxon>
        <taxon>Poeae</taxon>
        <taxon>Poeae Chloroplast Group 1 (Aveneae type)</taxon>
        <taxon>Aveninae</taxon>
        <taxon>Avena</taxon>
    </lineage>
</organism>
<keyword evidence="2" id="KW-1185">Reference proteome</keyword>
<dbReference type="Proteomes" id="UP001732700">
    <property type="component" value="Chromosome 1A"/>
</dbReference>
<accession>A0ACD5TJ86</accession>
<dbReference type="EnsemblPlants" id="AVESA.00010b.r2.1AG0062630.1">
    <property type="protein sequence ID" value="AVESA.00010b.r2.1AG0062630.1.CDS.1"/>
    <property type="gene ID" value="AVESA.00010b.r2.1AG0062630"/>
</dbReference>
<sequence>MARCGSFSMPSLVLVLLVLVSDGVATATARLLLGGIAETPLPAVAEGPDVMARPGGGRQDRSIAGAEVILAGFAAAVVAVIFLYIRVTRKSNHHGTAGMAEKA</sequence>
<reference evidence="1" key="2">
    <citation type="submission" date="2025-09" db="UniProtKB">
        <authorList>
            <consortium name="EnsemblPlants"/>
        </authorList>
    </citation>
    <scope>IDENTIFICATION</scope>
</reference>
<name>A0ACD5TJ86_AVESA</name>
<proteinExistence type="predicted"/>
<evidence type="ECO:0000313" key="2">
    <source>
        <dbReference type="Proteomes" id="UP001732700"/>
    </source>
</evidence>